<dbReference type="Gene3D" id="3.40.50.10330">
    <property type="entry name" value="Probable inorganic polyphosphate/atp-NAD kinase, domain 1"/>
    <property type="match status" value="1"/>
</dbReference>
<evidence type="ECO:0000256" key="1">
    <source>
        <dbReference type="ARBA" id="ARBA00001946"/>
    </source>
</evidence>
<keyword evidence="12" id="KW-1185">Reference proteome</keyword>
<dbReference type="SUPFAM" id="SSF111331">
    <property type="entry name" value="NAD kinase/diacylglycerol kinase-like"/>
    <property type="match status" value="1"/>
</dbReference>
<dbReference type="InterPro" id="IPR045540">
    <property type="entry name" value="YegS/DAGK_C"/>
</dbReference>
<dbReference type="PANTHER" id="PTHR12358">
    <property type="entry name" value="SPHINGOSINE KINASE"/>
    <property type="match status" value="1"/>
</dbReference>
<evidence type="ECO:0000256" key="5">
    <source>
        <dbReference type="ARBA" id="ARBA00022777"/>
    </source>
</evidence>
<evidence type="ECO:0000256" key="2">
    <source>
        <dbReference type="ARBA" id="ARBA00005983"/>
    </source>
</evidence>
<proteinExistence type="inferred from homology"/>
<dbReference type="InterPro" id="IPR017438">
    <property type="entry name" value="ATP-NAD_kinase_N"/>
</dbReference>
<keyword evidence="4" id="KW-0547">Nucleotide-binding</keyword>
<evidence type="ECO:0000256" key="3">
    <source>
        <dbReference type="ARBA" id="ARBA00022679"/>
    </source>
</evidence>
<dbReference type="InterPro" id="IPR001206">
    <property type="entry name" value="Diacylglycerol_kinase_cat_dom"/>
</dbReference>
<evidence type="ECO:0000256" key="4">
    <source>
        <dbReference type="ARBA" id="ARBA00022741"/>
    </source>
</evidence>
<dbReference type="GO" id="GO:0016301">
    <property type="term" value="F:kinase activity"/>
    <property type="evidence" value="ECO:0007669"/>
    <property type="project" value="UniProtKB-KW"/>
</dbReference>
<reference evidence="11 12" key="1">
    <citation type="submission" date="2024-07" db="EMBL/GenBank/DDBJ databases">
        <authorList>
            <person name="Thanompreechachai J."/>
            <person name="Duangmal K."/>
        </authorList>
    </citation>
    <scope>NUCLEOTIDE SEQUENCE [LARGE SCALE GENOMIC DNA]</scope>
    <source>
        <strain evidence="11 12">TBRC 1896</strain>
    </source>
</reference>
<dbReference type="InterPro" id="IPR050187">
    <property type="entry name" value="Lipid_Phosphate_FormReg"/>
</dbReference>
<dbReference type="EC" id="2.7.1.-" evidence="11"/>
<feature type="domain" description="DAGKc" evidence="10">
    <location>
        <begin position="2"/>
        <end position="136"/>
    </location>
</feature>
<keyword evidence="7" id="KW-0444">Lipid biosynthesis</keyword>
<evidence type="ECO:0000256" key="9">
    <source>
        <dbReference type="SAM" id="MobiDB-lite"/>
    </source>
</evidence>
<evidence type="ECO:0000256" key="8">
    <source>
        <dbReference type="ARBA" id="ARBA00023264"/>
    </source>
</evidence>
<dbReference type="SMART" id="SM00046">
    <property type="entry name" value="DAGKc"/>
    <property type="match status" value="1"/>
</dbReference>
<comment type="caution">
    <text evidence="11">The sequence shown here is derived from an EMBL/GenBank/DDBJ whole genome shotgun (WGS) entry which is preliminary data.</text>
</comment>
<dbReference type="Pfam" id="PF00781">
    <property type="entry name" value="DAGK_cat"/>
    <property type="match status" value="1"/>
</dbReference>
<feature type="compositionally biased region" description="Basic and acidic residues" evidence="9">
    <location>
        <begin position="273"/>
        <end position="286"/>
    </location>
</feature>
<evidence type="ECO:0000256" key="7">
    <source>
        <dbReference type="ARBA" id="ARBA00023209"/>
    </source>
</evidence>
<evidence type="ECO:0000313" key="11">
    <source>
        <dbReference type="EMBL" id="MEZ0493152.1"/>
    </source>
</evidence>
<dbReference type="PROSITE" id="PS50146">
    <property type="entry name" value="DAGK"/>
    <property type="match status" value="1"/>
</dbReference>
<comment type="similarity">
    <text evidence="2">Belongs to the diacylglycerol/lipid kinase family.</text>
</comment>
<name>A0ABV4I7G5_9ACTN</name>
<keyword evidence="6" id="KW-0067">ATP-binding</keyword>
<organism evidence="11 12">
    <name type="scientific">Kineococcus mangrovi</name>
    <dbReference type="NCBI Taxonomy" id="1660183"/>
    <lineage>
        <taxon>Bacteria</taxon>
        <taxon>Bacillati</taxon>
        <taxon>Actinomycetota</taxon>
        <taxon>Actinomycetes</taxon>
        <taxon>Kineosporiales</taxon>
        <taxon>Kineosporiaceae</taxon>
        <taxon>Kineococcus</taxon>
    </lineage>
</organism>
<keyword evidence="8" id="KW-1208">Phospholipid metabolism</keyword>
<comment type="cofactor">
    <cofactor evidence="1">
        <name>Mg(2+)</name>
        <dbReference type="ChEBI" id="CHEBI:18420"/>
    </cofactor>
</comment>
<protein>
    <submittedName>
        <fullName evidence="11">Diacylglycerol kinase family protein</fullName>
        <ecNumber evidence="11">2.7.1.-</ecNumber>
    </submittedName>
</protein>
<keyword evidence="7" id="KW-0594">Phospholipid biosynthesis</keyword>
<accession>A0ABV4I7G5</accession>
<keyword evidence="3 11" id="KW-0808">Transferase</keyword>
<dbReference type="Gene3D" id="2.60.200.40">
    <property type="match status" value="1"/>
</dbReference>
<gene>
    <name evidence="11" type="ORF">AB2L28_12995</name>
</gene>
<dbReference type="Proteomes" id="UP001566476">
    <property type="component" value="Unassembled WGS sequence"/>
</dbReference>
<dbReference type="RefSeq" id="WP_370719385.1">
    <property type="nucleotide sequence ID" value="NZ_JBGGTQ010000005.1"/>
</dbReference>
<keyword evidence="7" id="KW-0443">Lipid metabolism</keyword>
<dbReference type="PANTHER" id="PTHR12358:SF106">
    <property type="entry name" value="LIPID KINASE YEGS"/>
    <property type="match status" value="1"/>
</dbReference>
<sequence length="307" mass="31800">MSSRGRVGLLVNPTAGRGDGRAAGTRVLQTLRCLGHDVTDLSGPDLAQVSRTARERTGEFEALVVVGGDGLVHAGVEAVAGTGTPLGIVPAGTGNDIARGLDLALGNPVAAAESVARALHAGSHRRVDAVRVEHAGGAGWFASILSSGVDALINDRANAWRWPRGPARYTLAALRELVVVRAVPVRLTLDGVAHDLDSLLVAVANTRCYGGGILMAPEADPADGLLDVVVVDRLSPVAALQLFPRARRGRHVGLPEVRVHRARRVVLEPLGDGGREGRRPRPHADGEPLGGTPVTCEVVPGALTVLA</sequence>
<evidence type="ECO:0000313" key="12">
    <source>
        <dbReference type="Proteomes" id="UP001566476"/>
    </source>
</evidence>
<dbReference type="EMBL" id="JBGGTQ010000005">
    <property type="protein sequence ID" value="MEZ0493152.1"/>
    <property type="molecule type" value="Genomic_DNA"/>
</dbReference>
<dbReference type="Pfam" id="PF19279">
    <property type="entry name" value="YegS_C"/>
    <property type="match status" value="1"/>
</dbReference>
<feature type="region of interest" description="Disordered" evidence="9">
    <location>
        <begin position="1"/>
        <end position="21"/>
    </location>
</feature>
<evidence type="ECO:0000256" key="6">
    <source>
        <dbReference type="ARBA" id="ARBA00022840"/>
    </source>
</evidence>
<feature type="region of interest" description="Disordered" evidence="9">
    <location>
        <begin position="269"/>
        <end position="293"/>
    </location>
</feature>
<keyword evidence="5 11" id="KW-0418">Kinase</keyword>
<dbReference type="InterPro" id="IPR016064">
    <property type="entry name" value="NAD/diacylglycerol_kinase_sf"/>
</dbReference>
<evidence type="ECO:0000259" key="10">
    <source>
        <dbReference type="PROSITE" id="PS50146"/>
    </source>
</evidence>